<evidence type="ECO:0000313" key="4">
    <source>
        <dbReference type="EMBL" id="AFN75526.1"/>
    </source>
</evidence>
<dbReference type="KEGG" id="mro:MROS_2296"/>
<dbReference type="CDD" id="cd00118">
    <property type="entry name" value="LysM"/>
    <property type="match status" value="1"/>
</dbReference>
<keyword evidence="5" id="KW-1185">Reference proteome</keyword>
<name>I7A6L9_MELRP</name>
<feature type="chain" id="PRO_5003707308" evidence="2">
    <location>
        <begin position="23"/>
        <end position="231"/>
    </location>
</feature>
<feature type="coiled-coil region" evidence="1">
    <location>
        <begin position="22"/>
        <end position="70"/>
    </location>
</feature>
<dbReference type="AlphaFoldDB" id="I7A6L9"/>
<proteinExistence type="predicted"/>
<dbReference type="Gene3D" id="1.10.287.1490">
    <property type="match status" value="1"/>
</dbReference>
<dbReference type="SUPFAM" id="SSF54106">
    <property type="entry name" value="LysM domain"/>
    <property type="match status" value="1"/>
</dbReference>
<dbReference type="PROSITE" id="PS51782">
    <property type="entry name" value="LYSM"/>
    <property type="match status" value="1"/>
</dbReference>
<dbReference type="OrthoDB" id="370541at2"/>
<dbReference type="InterPro" id="IPR018392">
    <property type="entry name" value="LysM"/>
</dbReference>
<protein>
    <submittedName>
        <fullName evidence="4">LysM domain protein</fullName>
    </submittedName>
</protein>
<sequence length="231" mass="26682">MKIHKTLMVVLSVLLLSATVFAQEKEMTKEEWQNEINRLTEKKAALTTELNALKQEVADLKATSEKLQSYDDCMKELYEMVGATKADVDNFGKQVAALEKKIDAKESPKADRQAELDALKKNKISALPQFFDKVHNQLQRKLDAWVEPPKEINYTVVKGDCLWNIAKKKEHYDNPFAWPMIYKANRDQIKNPDLIYPKQVFKIPNLTEEEKAKYDKIRRNYKPAPPAQSAQ</sequence>
<organism evidence="4 5">
    <name type="scientific">Melioribacter roseus (strain DSM 23840 / JCM 17771 / VKM B-2668 / P3M-2)</name>
    <dbReference type="NCBI Taxonomy" id="1191523"/>
    <lineage>
        <taxon>Bacteria</taxon>
        <taxon>Pseudomonadati</taxon>
        <taxon>Ignavibacteriota</taxon>
        <taxon>Ignavibacteria</taxon>
        <taxon>Ignavibacteriales</taxon>
        <taxon>Melioribacteraceae</taxon>
        <taxon>Melioribacter</taxon>
    </lineage>
</organism>
<dbReference type="PANTHER" id="PTHR34700">
    <property type="entry name" value="POTASSIUM BINDING PROTEIN KBP"/>
    <property type="match status" value="1"/>
</dbReference>
<dbReference type="Proteomes" id="UP000009011">
    <property type="component" value="Chromosome"/>
</dbReference>
<keyword evidence="1" id="KW-0175">Coiled coil</keyword>
<dbReference type="STRING" id="1191523.MROS_2296"/>
<dbReference type="InterPro" id="IPR052196">
    <property type="entry name" value="Bact_Kbp"/>
</dbReference>
<evidence type="ECO:0000256" key="1">
    <source>
        <dbReference type="SAM" id="Coils"/>
    </source>
</evidence>
<dbReference type="PATRIC" id="fig|1191523.3.peg.2425"/>
<dbReference type="Gene3D" id="3.10.350.10">
    <property type="entry name" value="LysM domain"/>
    <property type="match status" value="1"/>
</dbReference>
<feature type="domain" description="LysM" evidence="3">
    <location>
        <begin position="152"/>
        <end position="203"/>
    </location>
</feature>
<reference evidence="4 5" key="1">
    <citation type="journal article" date="2013" name="PLoS ONE">
        <title>Genomic analysis of Melioribacter roseus, facultatively anaerobic organotrophic bacterium representing a novel deep lineage within Bacteriodetes/Chlorobi group.</title>
        <authorList>
            <person name="Kadnikov V.V."/>
            <person name="Mardanov A.V."/>
            <person name="Podosokorskaya O.A."/>
            <person name="Gavrilov S.N."/>
            <person name="Kublanov I.V."/>
            <person name="Beletsky A.V."/>
            <person name="Bonch-Osmolovskaya E.A."/>
            <person name="Ravin N.V."/>
        </authorList>
    </citation>
    <scope>NUCLEOTIDE SEQUENCE [LARGE SCALE GENOMIC DNA]</scope>
    <source>
        <strain evidence="5">JCM 17771 / P3M-2</strain>
    </source>
</reference>
<evidence type="ECO:0000313" key="5">
    <source>
        <dbReference type="Proteomes" id="UP000009011"/>
    </source>
</evidence>
<evidence type="ECO:0000256" key="2">
    <source>
        <dbReference type="SAM" id="SignalP"/>
    </source>
</evidence>
<gene>
    <name evidence="4" type="ordered locus">MROS_2296</name>
</gene>
<dbReference type="PANTHER" id="PTHR34700:SF4">
    <property type="entry name" value="PHAGE-LIKE ELEMENT PBSX PROTEIN XKDP"/>
    <property type="match status" value="1"/>
</dbReference>
<dbReference type="InterPro" id="IPR036779">
    <property type="entry name" value="LysM_dom_sf"/>
</dbReference>
<feature type="signal peptide" evidence="2">
    <location>
        <begin position="1"/>
        <end position="22"/>
    </location>
</feature>
<dbReference type="Pfam" id="PF01476">
    <property type="entry name" value="LysM"/>
    <property type="match status" value="1"/>
</dbReference>
<dbReference type="EMBL" id="CP003557">
    <property type="protein sequence ID" value="AFN75526.1"/>
    <property type="molecule type" value="Genomic_DNA"/>
</dbReference>
<keyword evidence="2" id="KW-0732">Signal</keyword>
<dbReference type="HOGENOM" id="CLU_1198633_0_0_10"/>
<evidence type="ECO:0000259" key="3">
    <source>
        <dbReference type="PROSITE" id="PS51782"/>
    </source>
</evidence>
<dbReference type="eggNOG" id="COG1652">
    <property type="taxonomic scope" value="Bacteria"/>
</dbReference>
<dbReference type="RefSeq" id="WP_014856958.1">
    <property type="nucleotide sequence ID" value="NC_018178.1"/>
</dbReference>
<accession>I7A6L9</accession>